<dbReference type="AlphaFoldDB" id="A0A7X1B8T9"/>
<feature type="region of interest" description="Disordered" evidence="10">
    <location>
        <begin position="66"/>
        <end position="109"/>
    </location>
</feature>
<dbReference type="PRINTS" id="PR01374">
    <property type="entry name" value="TONBPROTEIN"/>
</dbReference>
<reference evidence="13 14" key="1">
    <citation type="submission" date="2020-07" db="EMBL/GenBank/DDBJ databases">
        <authorList>
            <person name="Feng X."/>
        </authorList>
    </citation>
    <scope>NUCLEOTIDE SEQUENCE [LARGE SCALE GENOMIC DNA]</scope>
    <source>
        <strain evidence="13 14">JCM23202</strain>
    </source>
</reference>
<evidence type="ECO:0000256" key="2">
    <source>
        <dbReference type="ARBA" id="ARBA00006555"/>
    </source>
</evidence>
<dbReference type="RefSeq" id="WP_185661675.1">
    <property type="nucleotide sequence ID" value="NZ_CAWPOO010000013.1"/>
</dbReference>
<name>A0A7X1B8T9_9BACT</name>
<dbReference type="InterPro" id="IPR003538">
    <property type="entry name" value="TonB"/>
</dbReference>
<dbReference type="Pfam" id="PF03544">
    <property type="entry name" value="TonB_C"/>
    <property type="match status" value="1"/>
</dbReference>
<evidence type="ECO:0000256" key="4">
    <source>
        <dbReference type="ARBA" id="ARBA00022475"/>
    </source>
</evidence>
<evidence type="ECO:0000256" key="5">
    <source>
        <dbReference type="ARBA" id="ARBA00022519"/>
    </source>
</evidence>
<evidence type="ECO:0000256" key="9">
    <source>
        <dbReference type="ARBA" id="ARBA00023136"/>
    </source>
</evidence>
<evidence type="ECO:0000256" key="11">
    <source>
        <dbReference type="SAM" id="Phobius"/>
    </source>
</evidence>
<sequence>MNFSPKEQPLQILKWLLSMALGVGVALLLFGLMIRLVSSGNALTGESPDIGSVNFVRLKIEEQVKVKERRRPEEPPPPKKPPPPKRMEVEQVEQPDTPTPEITIPNLNIPSVSGTGASIGGFGLAANQGAGDRNSRTMLRSRIDPVYPQQAAMDGLEGYVEMRVTIGKEGSPTDVEVLDYSDRVFVNPARRAIFRWRWEPAYENGEPVEWTWVIKMPFTLNN</sequence>
<keyword evidence="6 11" id="KW-0812">Transmembrane</keyword>
<keyword evidence="7" id="KW-0653">Protein transport</keyword>
<dbReference type="GO" id="GO:0015891">
    <property type="term" value="P:siderophore transport"/>
    <property type="evidence" value="ECO:0007669"/>
    <property type="project" value="InterPro"/>
</dbReference>
<dbReference type="GO" id="GO:0030288">
    <property type="term" value="C:outer membrane-bounded periplasmic space"/>
    <property type="evidence" value="ECO:0007669"/>
    <property type="project" value="InterPro"/>
</dbReference>
<evidence type="ECO:0000256" key="1">
    <source>
        <dbReference type="ARBA" id="ARBA00004383"/>
    </source>
</evidence>
<evidence type="ECO:0000256" key="7">
    <source>
        <dbReference type="ARBA" id="ARBA00022927"/>
    </source>
</evidence>
<organism evidence="13 14">
    <name type="scientific">Pelagicoccus albus</name>
    <dbReference type="NCBI Taxonomy" id="415222"/>
    <lineage>
        <taxon>Bacteria</taxon>
        <taxon>Pseudomonadati</taxon>
        <taxon>Verrucomicrobiota</taxon>
        <taxon>Opitutia</taxon>
        <taxon>Puniceicoccales</taxon>
        <taxon>Pelagicoccaceae</taxon>
        <taxon>Pelagicoccus</taxon>
    </lineage>
</organism>
<dbReference type="SUPFAM" id="SSF74653">
    <property type="entry name" value="TolA/TonB C-terminal domain"/>
    <property type="match status" value="1"/>
</dbReference>
<keyword evidence="8 11" id="KW-1133">Transmembrane helix</keyword>
<evidence type="ECO:0000256" key="3">
    <source>
        <dbReference type="ARBA" id="ARBA00022448"/>
    </source>
</evidence>
<evidence type="ECO:0000313" key="13">
    <source>
        <dbReference type="EMBL" id="MBC2607810.1"/>
    </source>
</evidence>
<dbReference type="InterPro" id="IPR051045">
    <property type="entry name" value="TonB-dependent_transducer"/>
</dbReference>
<protein>
    <submittedName>
        <fullName evidence="13">Energy transducer TonB</fullName>
    </submittedName>
</protein>
<evidence type="ECO:0000256" key="6">
    <source>
        <dbReference type="ARBA" id="ARBA00022692"/>
    </source>
</evidence>
<dbReference type="GO" id="GO:0031992">
    <property type="term" value="F:energy transducer activity"/>
    <property type="evidence" value="ECO:0007669"/>
    <property type="project" value="InterPro"/>
</dbReference>
<dbReference type="GO" id="GO:0055085">
    <property type="term" value="P:transmembrane transport"/>
    <property type="evidence" value="ECO:0007669"/>
    <property type="project" value="InterPro"/>
</dbReference>
<dbReference type="PROSITE" id="PS52015">
    <property type="entry name" value="TONB_CTD"/>
    <property type="match status" value="1"/>
</dbReference>
<dbReference type="GO" id="GO:0015031">
    <property type="term" value="P:protein transport"/>
    <property type="evidence" value="ECO:0007669"/>
    <property type="project" value="UniProtKB-KW"/>
</dbReference>
<evidence type="ECO:0000259" key="12">
    <source>
        <dbReference type="PROSITE" id="PS52015"/>
    </source>
</evidence>
<keyword evidence="14" id="KW-1185">Reference proteome</keyword>
<evidence type="ECO:0000256" key="8">
    <source>
        <dbReference type="ARBA" id="ARBA00022989"/>
    </source>
</evidence>
<feature type="compositionally biased region" description="Basic and acidic residues" evidence="10">
    <location>
        <begin position="66"/>
        <end position="77"/>
    </location>
</feature>
<evidence type="ECO:0000256" key="10">
    <source>
        <dbReference type="SAM" id="MobiDB-lite"/>
    </source>
</evidence>
<dbReference type="Gene3D" id="3.30.1150.10">
    <property type="match status" value="1"/>
</dbReference>
<evidence type="ECO:0000313" key="14">
    <source>
        <dbReference type="Proteomes" id="UP000526501"/>
    </source>
</evidence>
<dbReference type="PANTHER" id="PTHR33446">
    <property type="entry name" value="PROTEIN TONB-RELATED"/>
    <property type="match status" value="1"/>
</dbReference>
<keyword evidence="9 11" id="KW-0472">Membrane</keyword>
<dbReference type="Proteomes" id="UP000526501">
    <property type="component" value="Unassembled WGS sequence"/>
</dbReference>
<keyword evidence="5" id="KW-0997">Cell inner membrane</keyword>
<feature type="transmembrane region" description="Helical" evidence="11">
    <location>
        <begin position="12"/>
        <end position="34"/>
    </location>
</feature>
<keyword evidence="3" id="KW-0813">Transport</keyword>
<comment type="caution">
    <text evidence="13">The sequence shown here is derived from an EMBL/GenBank/DDBJ whole genome shotgun (WGS) entry which is preliminary data.</text>
</comment>
<dbReference type="EMBL" id="JACHVC010000013">
    <property type="protein sequence ID" value="MBC2607810.1"/>
    <property type="molecule type" value="Genomic_DNA"/>
</dbReference>
<accession>A0A7X1B8T9</accession>
<comment type="similarity">
    <text evidence="2">Belongs to the TonB family.</text>
</comment>
<dbReference type="GO" id="GO:0005886">
    <property type="term" value="C:plasma membrane"/>
    <property type="evidence" value="ECO:0007669"/>
    <property type="project" value="UniProtKB-SubCell"/>
</dbReference>
<dbReference type="InterPro" id="IPR006260">
    <property type="entry name" value="TonB/TolA_C"/>
</dbReference>
<proteinExistence type="inferred from homology"/>
<dbReference type="NCBIfam" id="TIGR01352">
    <property type="entry name" value="tonB_Cterm"/>
    <property type="match status" value="1"/>
</dbReference>
<dbReference type="InterPro" id="IPR037682">
    <property type="entry name" value="TonB_C"/>
</dbReference>
<keyword evidence="4" id="KW-1003">Cell membrane</keyword>
<feature type="domain" description="TonB C-terminal" evidence="12">
    <location>
        <begin position="132"/>
        <end position="222"/>
    </location>
</feature>
<comment type="subcellular location">
    <subcellularLocation>
        <location evidence="1">Cell inner membrane</location>
        <topology evidence="1">Single-pass membrane protein</topology>
        <orientation evidence="1">Periplasmic side</orientation>
    </subcellularLocation>
</comment>
<gene>
    <name evidence="13" type="ORF">H5P27_17280</name>
</gene>